<proteinExistence type="predicted"/>
<comment type="caution">
    <text evidence="7">The sequence shown here is derived from an EMBL/GenBank/DDBJ whole genome shotgun (WGS) entry which is preliminary data.</text>
</comment>
<dbReference type="Pfam" id="PF13520">
    <property type="entry name" value="AA_permease_2"/>
    <property type="match status" value="1"/>
</dbReference>
<feature type="transmembrane region" description="Helical" evidence="6">
    <location>
        <begin position="340"/>
        <end position="358"/>
    </location>
</feature>
<reference evidence="7 8" key="1">
    <citation type="submission" date="2022-09" db="EMBL/GenBank/DDBJ databases">
        <title>New species of Phenylobacterium.</title>
        <authorList>
            <person name="Mieszkin S."/>
        </authorList>
    </citation>
    <scope>NUCLEOTIDE SEQUENCE [LARGE SCALE GENOMIC DNA]</scope>
    <source>
        <strain evidence="7 8">HK31-G</strain>
    </source>
</reference>
<dbReference type="PANTHER" id="PTHR42770">
    <property type="entry name" value="AMINO ACID TRANSPORTER-RELATED"/>
    <property type="match status" value="1"/>
</dbReference>
<evidence type="ECO:0000313" key="7">
    <source>
        <dbReference type="EMBL" id="MFD3263404.1"/>
    </source>
</evidence>
<evidence type="ECO:0000256" key="5">
    <source>
        <dbReference type="ARBA" id="ARBA00023136"/>
    </source>
</evidence>
<gene>
    <name evidence="7" type="ORF">OCL97_05400</name>
</gene>
<feature type="transmembrane region" description="Helical" evidence="6">
    <location>
        <begin position="27"/>
        <end position="44"/>
    </location>
</feature>
<evidence type="ECO:0000256" key="2">
    <source>
        <dbReference type="ARBA" id="ARBA00022475"/>
    </source>
</evidence>
<dbReference type="PIRSF" id="PIRSF006060">
    <property type="entry name" value="AA_transporter"/>
    <property type="match status" value="1"/>
</dbReference>
<keyword evidence="4 6" id="KW-1133">Transmembrane helix</keyword>
<evidence type="ECO:0000256" key="4">
    <source>
        <dbReference type="ARBA" id="ARBA00022989"/>
    </source>
</evidence>
<feature type="transmembrane region" description="Helical" evidence="6">
    <location>
        <begin position="97"/>
        <end position="123"/>
    </location>
</feature>
<keyword evidence="5 6" id="KW-0472">Membrane</keyword>
<dbReference type="InterPro" id="IPR050367">
    <property type="entry name" value="APC_superfamily"/>
</dbReference>
<keyword evidence="8" id="KW-1185">Reference proteome</keyword>
<dbReference type="PANTHER" id="PTHR42770:SF11">
    <property type="entry name" value="INNER MEMBRANE TRANSPORT PROTEIN YBAT"/>
    <property type="match status" value="1"/>
</dbReference>
<feature type="transmembrane region" description="Helical" evidence="6">
    <location>
        <begin position="202"/>
        <end position="224"/>
    </location>
</feature>
<evidence type="ECO:0000313" key="8">
    <source>
        <dbReference type="Proteomes" id="UP001598130"/>
    </source>
</evidence>
<feature type="transmembrane region" description="Helical" evidence="6">
    <location>
        <begin position="56"/>
        <end position="76"/>
    </location>
</feature>
<feature type="transmembrane region" description="Helical" evidence="6">
    <location>
        <begin position="399"/>
        <end position="420"/>
    </location>
</feature>
<comment type="subcellular location">
    <subcellularLocation>
        <location evidence="1">Cell membrane</location>
        <topology evidence="1">Multi-pass membrane protein</topology>
    </subcellularLocation>
</comment>
<feature type="transmembrane region" description="Helical" evidence="6">
    <location>
        <begin position="426"/>
        <end position="444"/>
    </location>
</feature>
<dbReference type="Proteomes" id="UP001598130">
    <property type="component" value="Unassembled WGS sequence"/>
</dbReference>
<organism evidence="7 8">
    <name type="scientific">Phenylobacterium ferrooxidans</name>
    <dbReference type="NCBI Taxonomy" id="2982689"/>
    <lineage>
        <taxon>Bacteria</taxon>
        <taxon>Pseudomonadati</taxon>
        <taxon>Pseudomonadota</taxon>
        <taxon>Alphaproteobacteria</taxon>
        <taxon>Caulobacterales</taxon>
        <taxon>Caulobacteraceae</taxon>
        <taxon>Phenylobacterium</taxon>
    </lineage>
</organism>
<accession>A0ABW6CKV3</accession>
<evidence type="ECO:0000256" key="6">
    <source>
        <dbReference type="SAM" id="Phobius"/>
    </source>
</evidence>
<sequence>MALTDSASPDAPTGQPQLMRTIGLGQMVFYSAGSMLGAGIYGLIGKAAGELGSAVWLGFLLAMVAALLTGLSYASLGSRYPRAGGAAYVTHRAYGRGLLTHVLGLAVAGSGLTSIAAGSWVIGLNLQRIPFLSETPVVVLTVAYLFLMAGIVFRGIRESMWANVVCSVVEAAGLALIIVVGAKYWGSVDMFQTPATPSGGSLLAIPPLLMVQGAVLTFFSFVGFEDTLNVAEEVKSPRRTLPLGLVLGMSLACILYIGVAVTAVSVIPWRELADAKAPLADVMARAAPWFPGWAFVVITVFAVANSALINYVTASRLLYGMARDGRLPARLARVHPTRRTPHIAILILLVLLIALAMAGDIAELASATVLLLLCVFVVVNASLVVLTLRKDEPKGGFEIPIVIPAAGAVVCLGLLVARIASDDWRAPLIAGVLLASAAALYPFVKPKPTAPTG</sequence>
<dbReference type="InterPro" id="IPR002293">
    <property type="entry name" value="AA/rel_permease1"/>
</dbReference>
<feature type="transmembrane region" description="Helical" evidence="6">
    <location>
        <begin position="160"/>
        <end position="182"/>
    </location>
</feature>
<protein>
    <submittedName>
        <fullName evidence="7">Amino acid permease</fullName>
    </submittedName>
</protein>
<dbReference type="RefSeq" id="WP_377368294.1">
    <property type="nucleotide sequence ID" value="NZ_JAOTJD010000007.1"/>
</dbReference>
<name>A0ABW6CKV3_9CAUL</name>
<keyword evidence="3 6" id="KW-0812">Transmembrane</keyword>
<evidence type="ECO:0000256" key="3">
    <source>
        <dbReference type="ARBA" id="ARBA00022692"/>
    </source>
</evidence>
<feature type="transmembrane region" description="Helical" evidence="6">
    <location>
        <begin position="135"/>
        <end position="153"/>
    </location>
</feature>
<feature type="transmembrane region" description="Helical" evidence="6">
    <location>
        <begin position="364"/>
        <end position="387"/>
    </location>
</feature>
<keyword evidence="2" id="KW-1003">Cell membrane</keyword>
<dbReference type="EMBL" id="JAOTJD010000007">
    <property type="protein sequence ID" value="MFD3263404.1"/>
    <property type="molecule type" value="Genomic_DNA"/>
</dbReference>
<feature type="transmembrane region" description="Helical" evidence="6">
    <location>
        <begin position="245"/>
        <end position="269"/>
    </location>
</feature>
<evidence type="ECO:0000256" key="1">
    <source>
        <dbReference type="ARBA" id="ARBA00004651"/>
    </source>
</evidence>
<dbReference type="Gene3D" id="1.20.1740.10">
    <property type="entry name" value="Amino acid/polyamine transporter I"/>
    <property type="match status" value="1"/>
</dbReference>
<feature type="transmembrane region" description="Helical" evidence="6">
    <location>
        <begin position="289"/>
        <end position="319"/>
    </location>
</feature>